<feature type="domain" description="Methyltransferase TRM13" evidence="3">
    <location>
        <begin position="33"/>
        <end position="218"/>
    </location>
</feature>
<reference evidence="4 5" key="1">
    <citation type="submission" date="2019-01" db="EMBL/GenBank/DDBJ databases">
        <authorList>
            <person name="Ferrante I. M."/>
        </authorList>
    </citation>
    <scope>NUCLEOTIDE SEQUENCE [LARGE SCALE GENOMIC DNA]</scope>
    <source>
        <strain evidence="4 5">B856</strain>
    </source>
</reference>
<feature type="region of interest" description="Disordered" evidence="2">
    <location>
        <begin position="1"/>
        <end position="32"/>
    </location>
</feature>
<evidence type="ECO:0000313" key="4">
    <source>
        <dbReference type="EMBL" id="VEU38315.1"/>
    </source>
</evidence>
<feature type="compositionally biased region" description="Polar residues" evidence="2">
    <location>
        <begin position="255"/>
        <end position="269"/>
    </location>
</feature>
<keyword evidence="1" id="KW-0863">Zinc-finger</keyword>
<sequence>MGLFDRQNEKENSASHSAVATDARDSSSPSAQNSPLVILEMGAGRGMFGLAAAGVANVCGANTHFFMLDRAGARSKADKAFRNIPKNVCTDKPYLKLDGIDWCRLCCDVSHVNLPVVLHRDEKFKNAKIVVIAKHLCGAGTDLALKAIEPIRQKVTGCLFATCCHGVCDWKHYVGRDILRGVMEGEESNDEASKVPSFGPLEFDLLRRWSAATVATRGGKSKGTSNTMESLVVDNDMDHTNPIFENNRNHDAKNMETSISATTKRWSTN</sequence>
<evidence type="ECO:0000259" key="3">
    <source>
        <dbReference type="Pfam" id="PF05206"/>
    </source>
</evidence>
<evidence type="ECO:0000256" key="2">
    <source>
        <dbReference type="SAM" id="MobiDB-lite"/>
    </source>
</evidence>
<dbReference type="GO" id="GO:0106050">
    <property type="term" value="F:tRNA 2'-O-methyltransferase activity"/>
    <property type="evidence" value="ECO:0007669"/>
    <property type="project" value="UniProtKB-UniRule"/>
</dbReference>
<proteinExistence type="inferred from homology"/>
<dbReference type="EC" id="2.1.1.225" evidence="1"/>
<dbReference type="AlphaFoldDB" id="A0A448Z8D9"/>
<keyword evidence="1" id="KW-0489">Methyltransferase</keyword>
<comment type="catalytic activity">
    <reaction evidence="1">
        <text>adenosine(4) in tRNA(His) + S-adenosyl-L-methionine = 2'-O-methyladenosine(4) in tRNA(His) + S-adenosyl-L-homocysteine + H(+)</text>
        <dbReference type="Rhea" id="RHEA:43196"/>
        <dbReference type="Rhea" id="RHEA-COMP:10401"/>
        <dbReference type="Rhea" id="RHEA-COMP:10402"/>
        <dbReference type="ChEBI" id="CHEBI:15378"/>
        <dbReference type="ChEBI" id="CHEBI:57856"/>
        <dbReference type="ChEBI" id="CHEBI:59789"/>
        <dbReference type="ChEBI" id="CHEBI:74411"/>
        <dbReference type="ChEBI" id="CHEBI:74477"/>
        <dbReference type="EC" id="2.1.1.225"/>
    </reaction>
</comment>
<name>A0A448Z8D9_9STRA</name>
<protein>
    <recommendedName>
        <fullName evidence="1">tRNA:m(4)X modification enzyme TRM13</fullName>
        <ecNumber evidence="1">2.1.1.225</ecNumber>
    </recommendedName>
</protein>
<dbReference type="PANTHER" id="PTHR12998:SF0">
    <property type="entry name" value="TRNA:M(4)X MODIFICATION ENZYME TRM13 HOMOLOG"/>
    <property type="match status" value="1"/>
</dbReference>
<keyword evidence="1" id="KW-0819">tRNA processing</keyword>
<dbReference type="PANTHER" id="PTHR12998">
    <property type="entry name" value="TRNA:M(4)X MODIFICATION ENZYME TRM13 HOMOLOG"/>
    <property type="match status" value="1"/>
</dbReference>
<comment type="similarity">
    <text evidence="1">Belongs to the methyltransferase TRM13 family.</text>
</comment>
<dbReference type="InterPro" id="IPR039044">
    <property type="entry name" value="Trm13"/>
</dbReference>
<feature type="region of interest" description="Disordered" evidence="2">
    <location>
        <begin position="244"/>
        <end position="269"/>
    </location>
</feature>
<dbReference type="InterPro" id="IPR007871">
    <property type="entry name" value="Methyltransferase_TRM13"/>
</dbReference>
<comment type="function">
    <text evidence="1">tRNA methylase which 2'-O-methylates cytidine(4) in tRNA(Pro) and tRNA(Gly)(GCC), and adenosine(4) in tRNA(His).</text>
</comment>
<comment type="catalytic activity">
    <reaction evidence="1">
        <text>cytidine(4) in tRNA(Gly)(GCC) + S-adenosyl-L-methionine = 2'-O-methylcytidine(4) in tRNA(Gly)(GCC) + S-adenosyl-L-homocysteine + H(+)</text>
        <dbReference type="Rhea" id="RHEA:43192"/>
        <dbReference type="Rhea" id="RHEA-COMP:10399"/>
        <dbReference type="Rhea" id="RHEA-COMP:10400"/>
        <dbReference type="ChEBI" id="CHEBI:15378"/>
        <dbReference type="ChEBI" id="CHEBI:57856"/>
        <dbReference type="ChEBI" id="CHEBI:59789"/>
        <dbReference type="ChEBI" id="CHEBI:74495"/>
        <dbReference type="ChEBI" id="CHEBI:82748"/>
        <dbReference type="EC" id="2.1.1.225"/>
    </reaction>
</comment>
<feature type="compositionally biased region" description="Basic and acidic residues" evidence="2">
    <location>
        <begin position="1"/>
        <end position="13"/>
    </location>
</feature>
<keyword evidence="1" id="KW-0808">Transferase</keyword>
<keyword evidence="1" id="KW-0862">Zinc</keyword>
<dbReference type="Proteomes" id="UP000291116">
    <property type="component" value="Unassembled WGS sequence"/>
</dbReference>
<dbReference type="GO" id="GO:0030488">
    <property type="term" value="P:tRNA methylation"/>
    <property type="evidence" value="ECO:0007669"/>
    <property type="project" value="InterPro"/>
</dbReference>
<keyword evidence="1" id="KW-0479">Metal-binding</keyword>
<dbReference type="Pfam" id="PF05206">
    <property type="entry name" value="TRM13"/>
    <property type="match status" value="1"/>
</dbReference>
<organism evidence="4 5">
    <name type="scientific">Pseudo-nitzschia multistriata</name>
    <dbReference type="NCBI Taxonomy" id="183589"/>
    <lineage>
        <taxon>Eukaryota</taxon>
        <taxon>Sar</taxon>
        <taxon>Stramenopiles</taxon>
        <taxon>Ochrophyta</taxon>
        <taxon>Bacillariophyta</taxon>
        <taxon>Bacillariophyceae</taxon>
        <taxon>Bacillariophycidae</taxon>
        <taxon>Bacillariales</taxon>
        <taxon>Bacillariaceae</taxon>
        <taxon>Pseudo-nitzschia</taxon>
    </lineage>
</organism>
<dbReference type="OrthoDB" id="258806at2759"/>
<dbReference type="GO" id="GO:0008270">
    <property type="term" value="F:zinc ion binding"/>
    <property type="evidence" value="ECO:0007669"/>
    <property type="project" value="UniProtKB-KW"/>
</dbReference>
<accession>A0A448Z8D9</accession>
<comment type="catalytic activity">
    <reaction evidence="1">
        <text>cytidine(4) in tRNA(Pro) + S-adenosyl-L-methionine = 2'-O-methylcytidine(4) in tRNA(Pro) + S-adenosyl-L-homocysteine + H(+)</text>
        <dbReference type="Rhea" id="RHEA:32767"/>
        <dbReference type="Rhea" id="RHEA-COMP:10397"/>
        <dbReference type="Rhea" id="RHEA-COMP:10398"/>
        <dbReference type="ChEBI" id="CHEBI:15378"/>
        <dbReference type="ChEBI" id="CHEBI:57856"/>
        <dbReference type="ChEBI" id="CHEBI:59789"/>
        <dbReference type="ChEBI" id="CHEBI:74495"/>
        <dbReference type="ChEBI" id="CHEBI:82748"/>
        <dbReference type="EC" id="2.1.1.225"/>
    </reaction>
</comment>
<keyword evidence="5" id="KW-1185">Reference proteome</keyword>
<evidence type="ECO:0000256" key="1">
    <source>
        <dbReference type="RuleBase" id="RU367103"/>
    </source>
</evidence>
<dbReference type="EMBL" id="CAACVS010000163">
    <property type="protein sequence ID" value="VEU38315.1"/>
    <property type="molecule type" value="Genomic_DNA"/>
</dbReference>
<keyword evidence="1" id="KW-0949">S-adenosyl-L-methionine</keyword>
<evidence type="ECO:0000313" key="5">
    <source>
        <dbReference type="Proteomes" id="UP000291116"/>
    </source>
</evidence>
<gene>
    <name evidence="4" type="ORF">PSNMU_V1.4_AUG-EV-PASAV3_0051360</name>
</gene>